<dbReference type="InterPro" id="IPR001480">
    <property type="entry name" value="Bulb-type_lectin_dom"/>
</dbReference>
<dbReference type="GO" id="GO:0004674">
    <property type="term" value="F:protein serine/threonine kinase activity"/>
    <property type="evidence" value="ECO:0007669"/>
    <property type="project" value="UniProtKB-KW"/>
</dbReference>
<keyword evidence="8 17" id="KW-0418">Kinase</keyword>
<dbReference type="Gene3D" id="3.30.200.20">
    <property type="entry name" value="Phosphorylase Kinase, domain 1"/>
    <property type="match status" value="1"/>
</dbReference>
<feature type="domain" description="Bulb-type lectin" evidence="22">
    <location>
        <begin position="27"/>
        <end position="164"/>
    </location>
</feature>
<dbReference type="EMBL" id="JABFUD020000021">
    <property type="protein sequence ID" value="KAI5063665.1"/>
    <property type="molecule type" value="Genomic_DNA"/>
</dbReference>
<keyword evidence="4 17" id="KW-0808">Transferase</keyword>
<keyword evidence="10 19" id="KW-1133">Transmembrane helix</keyword>
<dbReference type="FunFam" id="1.10.510.10:FF:001023">
    <property type="entry name" value="Os07g0541700 protein"/>
    <property type="match status" value="1"/>
</dbReference>
<evidence type="ECO:0000256" key="17">
    <source>
        <dbReference type="PIRNR" id="PIRNR000641"/>
    </source>
</evidence>
<feature type="binding site" evidence="18">
    <location>
        <position position="564"/>
    </location>
    <ligand>
        <name>ATP</name>
        <dbReference type="ChEBI" id="CHEBI:30616"/>
    </ligand>
</feature>
<evidence type="ECO:0000256" key="9">
    <source>
        <dbReference type="ARBA" id="ARBA00022840"/>
    </source>
</evidence>
<dbReference type="PROSITE" id="PS50927">
    <property type="entry name" value="BULB_LECTIN"/>
    <property type="match status" value="1"/>
</dbReference>
<dbReference type="Pfam" id="PF01453">
    <property type="entry name" value="B_lectin"/>
    <property type="match status" value="1"/>
</dbReference>
<comment type="subcellular location">
    <subcellularLocation>
        <location evidence="1">Membrane</location>
        <topology evidence="1">Single-pass membrane protein</topology>
    </subcellularLocation>
</comment>
<keyword evidence="9 17" id="KW-0067">ATP-binding</keyword>
<evidence type="ECO:0000256" key="13">
    <source>
        <dbReference type="ARBA" id="ARBA00023170"/>
    </source>
</evidence>
<dbReference type="SUPFAM" id="SSF56112">
    <property type="entry name" value="Protein kinase-like (PK-like)"/>
    <property type="match status" value="1"/>
</dbReference>
<evidence type="ECO:0000256" key="8">
    <source>
        <dbReference type="ARBA" id="ARBA00022777"/>
    </source>
</evidence>
<dbReference type="InterPro" id="IPR011009">
    <property type="entry name" value="Kinase-like_dom_sf"/>
</dbReference>
<comment type="similarity">
    <text evidence="17">Belongs to the protein kinase superfamily. Ser/Thr protein kinase family.</text>
</comment>
<dbReference type="PROSITE" id="PS00108">
    <property type="entry name" value="PROTEIN_KINASE_ST"/>
    <property type="match status" value="1"/>
</dbReference>
<reference evidence="23" key="1">
    <citation type="submission" date="2021-01" db="EMBL/GenBank/DDBJ databases">
        <title>Adiantum capillus-veneris genome.</title>
        <authorList>
            <person name="Fang Y."/>
            <person name="Liao Q."/>
        </authorList>
    </citation>
    <scope>NUCLEOTIDE SEQUENCE</scope>
    <source>
        <strain evidence="23">H3</strain>
        <tissue evidence="23">Leaf</tissue>
    </source>
</reference>
<evidence type="ECO:0000256" key="7">
    <source>
        <dbReference type="ARBA" id="ARBA00022741"/>
    </source>
</evidence>
<evidence type="ECO:0000256" key="20">
    <source>
        <dbReference type="SAM" id="SignalP"/>
    </source>
</evidence>
<evidence type="ECO:0000256" key="18">
    <source>
        <dbReference type="PROSITE-ProRule" id="PRU10141"/>
    </source>
</evidence>
<keyword evidence="24" id="KW-1185">Reference proteome</keyword>
<evidence type="ECO:0000256" key="12">
    <source>
        <dbReference type="ARBA" id="ARBA00023157"/>
    </source>
</evidence>
<evidence type="ECO:0000256" key="3">
    <source>
        <dbReference type="ARBA" id="ARBA00022536"/>
    </source>
</evidence>
<comment type="catalytic activity">
    <reaction evidence="15 17">
        <text>L-threonyl-[protein] + ATP = O-phospho-L-threonyl-[protein] + ADP + H(+)</text>
        <dbReference type="Rhea" id="RHEA:46608"/>
        <dbReference type="Rhea" id="RHEA-COMP:11060"/>
        <dbReference type="Rhea" id="RHEA-COMP:11605"/>
        <dbReference type="ChEBI" id="CHEBI:15378"/>
        <dbReference type="ChEBI" id="CHEBI:30013"/>
        <dbReference type="ChEBI" id="CHEBI:30616"/>
        <dbReference type="ChEBI" id="CHEBI:61977"/>
        <dbReference type="ChEBI" id="CHEBI:456216"/>
        <dbReference type="EC" id="2.7.11.1"/>
    </reaction>
</comment>
<keyword evidence="13" id="KW-0675">Receptor</keyword>
<evidence type="ECO:0000313" key="24">
    <source>
        <dbReference type="Proteomes" id="UP000886520"/>
    </source>
</evidence>
<dbReference type="InterPro" id="IPR017441">
    <property type="entry name" value="Protein_kinase_ATP_BS"/>
</dbReference>
<dbReference type="InterPro" id="IPR024171">
    <property type="entry name" value="SRK-like_kinase"/>
</dbReference>
<evidence type="ECO:0000256" key="14">
    <source>
        <dbReference type="ARBA" id="ARBA00023180"/>
    </source>
</evidence>
<dbReference type="EC" id="2.7.11.1" evidence="17"/>
<evidence type="ECO:0000259" key="21">
    <source>
        <dbReference type="PROSITE" id="PS50011"/>
    </source>
</evidence>
<accession>A0A9D4U966</accession>
<evidence type="ECO:0000256" key="4">
    <source>
        <dbReference type="ARBA" id="ARBA00022679"/>
    </source>
</evidence>
<evidence type="ECO:0000256" key="5">
    <source>
        <dbReference type="ARBA" id="ARBA00022692"/>
    </source>
</evidence>
<comment type="catalytic activity">
    <reaction evidence="16 17">
        <text>L-seryl-[protein] + ATP = O-phospho-L-seryl-[protein] + ADP + H(+)</text>
        <dbReference type="Rhea" id="RHEA:17989"/>
        <dbReference type="Rhea" id="RHEA-COMP:9863"/>
        <dbReference type="Rhea" id="RHEA-COMP:11604"/>
        <dbReference type="ChEBI" id="CHEBI:15378"/>
        <dbReference type="ChEBI" id="CHEBI:29999"/>
        <dbReference type="ChEBI" id="CHEBI:30616"/>
        <dbReference type="ChEBI" id="CHEBI:83421"/>
        <dbReference type="ChEBI" id="CHEBI:456216"/>
        <dbReference type="EC" id="2.7.11.1"/>
    </reaction>
</comment>
<dbReference type="Gene3D" id="2.90.10.10">
    <property type="entry name" value="Bulb-type lectin domain"/>
    <property type="match status" value="1"/>
</dbReference>
<comment type="caution">
    <text evidence="23">The sequence shown here is derived from an EMBL/GenBank/DDBJ whole genome shotgun (WGS) entry which is preliminary data.</text>
</comment>
<evidence type="ECO:0000256" key="15">
    <source>
        <dbReference type="ARBA" id="ARBA00047899"/>
    </source>
</evidence>
<dbReference type="SUPFAM" id="SSF57414">
    <property type="entry name" value="Hairpin loop containing domain-like"/>
    <property type="match status" value="1"/>
</dbReference>
<dbReference type="GO" id="GO:0005524">
    <property type="term" value="F:ATP binding"/>
    <property type="evidence" value="ECO:0007669"/>
    <property type="project" value="UniProtKB-UniRule"/>
</dbReference>
<gene>
    <name evidence="23" type="ORF">GOP47_0022212</name>
</gene>
<dbReference type="AlphaFoldDB" id="A0A9D4U966"/>
<evidence type="ECO:0000256" key="10">
    <source>
        <dbReference type="ARBA" id="ARBA00022989"/>
    </source>
</evidence>
<dbReference type="PIRSF" id="PIRSF000641">
    <property type="entry name" value="SRK"/>
    <property type="match status" value="1"/>
</dbReference>
<evidence type="ECO:0000313" key="23">
    <source>
        <dbReference type="EMBL" id="KAI5063665.1"/>
    </source>
</evidence>
<name>A0A9D4U966_ADICA</name>
<organism evidence="23 24">
    <name type="scientific">Adiantum capillus-veneris</name>
    <name type="common">Maidenhair fern</name>
    <dbReference type="NCBI Taxonomy" id="13818"/>
    <lineage>
        <taxon>Eukaryota</taxon>
        <taxon>Viridiplantae</taxon>
        <taxon>Streptophyta</taxon>
        <taxon>Embryophyta</taxon>
        <taxon>Tracheophyta</taxon>
        <taxon>Polypodiopsida</taxon>
        <taxon>Polypodiidae</taxon>
        <taxon>Polypodiales</taxon>
        <taxon>Pteridineae</taxon>
        <taxon>Pteridaceae</taxon>
        <taxon>Vittarioideae</taxon>
        <taxon>Adiantum</taxon>
    </lineage>
</organism>
<keyword evidence="5 19" id="KW-0812">Transmembrane</keyword>
<protein>
    <recommendedName>
        <fullName evidence="17">Receptor-like serine/threonine-protein kinase</fullName>
        <ecNumber evidence="17">2.7.11.1</ecNumber>
    </recommendedName>
</protein>
<evidence type="ECO:0000256" key="2">
    <source>
        <dbReference type="ARBA" id="ARBA00022527"/>
    </source>
</evidence>
<dbReference type="Pfam" id="PF00024">
    <property type="entry name" value="PAN_1"/>
    <property type="match status" value="1"/>
</dbReference>
<keyword evidence="14" id="KW-0325">Glycoprotein</keyword>
<evidence type="ECO:0000256" key="19">
    <source>
        <dbReference type="SAM" id="Phobius"/>
    </source>
</evidence>
<dbReference type="PANTHER" id="PTHR47976">
    <property type="entry name" value="G-TYPE LECTIN S-RECEPTOR-LIKE SERINE/THREONINE-PROTEIN KINASE SD2-5"/>
    <property type="match status" value="1"/>
</dbReference>
<feature type="domain" description="Protein kinase" evidence="21">
    <location>
        <begin position="532"/>
        <end position="864"/>
    </location>
</feature>
<keyword evidence="2 17" id="KW-0723">Serine/threonine-protein kinase</keyword>
<dbReference type="InterPro" id="IPR036426">
    <property type="entry name" value="Bulb-type_lectin_dom_sf"/>
</dbReference>
<dbReference type="PROSITE" id="PS00107">
    <property type="entry name" value="PROTEIN_KINASE_ATP"/>
    <property type="match status" value="1"/>
</dbReference>
<dbReference type="PROSITE" id="PS50011">
    <property type="entry name" value="PROTEIN_KINASE_DOM"/>
    <property type="match status" value="1"/>
</dbReference>
<dbReference type="InterPro" id="IPR003609">
    <property type="entry name" value="Pan_app"/>
</dbReference>
<dbReference type="OrthoDB" id="1886655at2759"/>
<dbReference type="SUPFAM" id="SSF51110">
    <property type="entry name" value="alpha-D-mannose-specific plant lectins"/>
    <property type="match status" value="1"/>
</dbReference>
<dbReference type="Gene3D" id="1.10.510.10">
    <property type="entry name" value="Transferase(Phosphotransferase) domain 1"/>
    <property type="match status" value="1"/>
</dbReference>
<evidence type="ECO:0000256" key="16">
    <source>
        <dbReference type="ARBA" id="ARBA00048679"/>
    </source>
</evidence>
<dbReference type="SMART" id="SM00220">
    <property type="entry name" value="S_TKc"/>
    <property type="match status" value="1"/>
</dbReference>
<keyword evidence="12" id="KW-1015">Disulfide bond</keyword>
<feature type="transmembrane region" description="Helical" evidence="19">
    <location>
        <begin position="471"/>
        <end position="494"/>
    </location>
</feature>
<keyword evidence="7 17" id="KW-0547">Nucleotide-binding</keyword>
<dbReference type="InterPro" id="IPR000719">
    <property type="entry name" value="Prot_kinase_dom"/>
</dbReference>
<evidence type="ECO:0000259" key="22">
    <source>
        <dbReference type="PROSITE" id="PS50927"/>
    </source>
</evidence>
<feature type="chain" id="PRO_5038964049" description="Receptor-like serine/threonine-protein kinase" evidence="20">
    <location>
        <begin position="20"/>
        <end position="916"/>
    </location>
</feature>
<dbReference type="PROSITE" id="PS01186">
    <property type="entry name" value="EGF_2"/>
    <property type="match status" value="1"/>
</dbReference>
<evidence type="ECO:0000256" key="11">
    <source>
        <dbReference type="ARBA" id="ARBA00023136"/>
    </source>
</evidence>
<feature type="signal peptide" evidence="20">
    <location>
        <begin position="1"/>
        <end position="19"/>
    </location>
</feature>
<dbReference type="InterPro" id="IPR000742">
    <property type="entry name" value="EGF"/>
</dbReference>
<dbReference type="GO" id="GO:0016020">
    <property type="term" value="C:membrane"/>
    <property type="evidence" value="ECO:0007669"/>
    <property type="project" value="UniProtKB-SubCell"/>
</dbReference>
<dbReference type="InterPro" id="IPR001245">
    <property type="entry name" value="Ser-Thr/Tyr_kinase_cat_dom"/>
</dbReference>
<keyword evidence="11 19" id="KW-0472">Membrane</keyword>
<proteinExistence type="inferred from homology"/>
<dbReference type="InterPro" id="IPR008271">
    <property type="entry name" value="Ser/Thr_kinase_AS"/>
</dbReference>
<dbReference type="Proteomes" id="UP000886520">
    <property type="component" value="Chromosome 21"/>
</dbReference>
<evidence type="ECO:0000256" key="6">
    <source>
        <dbReference type="ARBA" id="ARBA00022729"/>
    </source>
</evidence>
<keyword evidence="6 20" id="KW-0732">Signal</keyword>
<dbReference type="Pfam" id="PF07714">
    <property type="entry name" value="PK_Tyr_Ser-Thr"/>
    <property type="match status" value="1"/>
</dbReference>
<evidence type="ECO:0000256" key="1">
    <source>
        <dbReference type="ARBA" id="ARBA00004167"/>
    </source>
</evidence>
<dbReference type="InterPro" id="IPR051343">
    <property type="entry name" value="G-type_lectin_kinases/EP1-like"/>
</dbReference>
<dbReference type="FunFam" id="3.30.200.20:FF:000178">
    <property type="entry name" value="serine/threonine-protein kinase PBS1-like"/>
    <property type="match status" value="1"/>
</dbReference>
<sequence>MNFNCFHAVLLALELHALMYPLLQHLSSGVGSIAGLPSSVPLGTSFNTTHFFWMQSQNERFQLDLRSWTDAGVEQCMGGVRYTFKTPNALMWTFNTLPQPLMGSQLCTLTLRNDGVLTFTAGNSSSPPWETPTAGLHVRNLTLQDDGNLVLVNDSGAIVWQSFQHVRHLFLIPSNMKFVQNMTLYDRQQLYLDYSRPGCYALRMGSQGRLEMFTRSNMYVYHSIGIDKTASNGSGAGSAIADYIVIHQDIEFYSREGSLLGIVAHNVRDDDPLPNGTDLVGSAFFRQGDLMINRPGSSGNPNQHLWYYNTSIGNFCDYPLVCGEYSLCNQTTRECSCAPGFQITSSKPTCTAQDEPAKICSCPEIYLSMPTFRSACIPIDSAYSLLPINVSFHAQPSAVPVVSQDACRRLCEKNISCNAALFDSNSSSCAFFPILYTIALPSEDNIATGQVMFLKISSPSNVRGSKSSTTIIVISTSIAAGAALIGIIAFMVLWRRWWHPRQVRMKAQARFLQELSKLPPRFSYRELQVATNDFSKRLGTGGFGSVYEGVLNTPTGVVKVAVKKLDQAGVSTQHIMDHQFKAEVATIGSVSHVNLVSLKGFCMEKNARLLAFEFMPRGSLDKWLYQPGQAEAESSSSGAAASNNKKDSIPRSVEPAREILDWETRCRIALDTAKGLEYLHHQSAEHIVHCDVKPANILLDEDFHAKVGDFGLAKLMGSDSQSFAMTTLKGTRGYVAPEWLQQATITAKSDVYSYGVVLLELLTGRRSLDPEHGHLPTWVMKTISAAGGNGTSTLNTADGASNLSFDTISSSLIQETIMDGCLPRNSVPTNSFQQVLMLALACVQAEPVDRPNMASVVQMLEGILEISYSPPSIKLGRGQRRHSQLPPIPSVSDTASFSISSGGTFSALGNSVLEGR</sequence>
<dbReference type="PANTHER" id="PTHR47976:SF115">
    <property type="entry name" value="RECEPTOR-LIKE SERINE_THREONINE-PROTEIN KINASE"/>
    <property type="match status" value="1"/>
</dbReference>
<keyword evidence="3" id="KW-0245">EGF-like domain</keyword>